<dbReference type="InterPro" id="IPR020568">
    <property type="entry name" value="Ribosomal_Su5_D2-typ_SF"/>
</dbReference>
<evidence type="ECO:0000313" key="4">
    <source>
        <dbReference type="EMBL" id="MPM89102.1"/>
    </source>
</evidence>
<dbReference type="InterPro" id="IPR008269">
    <property type="entry name" value="Lon_proteolytic"/>
</dbReference>
<dbReference type="InterPro" id="IPR014721">
    <property type="entry name" value="Ribsml_uS5_D2-typ_fold_subgr"/>
</dbReference>
<keyword evidence="1 4" id="KW-0378">Hydrolase</keyword>
<dbReference type="Gene3D" id="3.30.230.10">
    <property type="match status" value="1"/>
</dbReference>
<name>A0A645DKL5_9ZZZZ</name>
<keyword evidence="4" id="KW-0645">Protease</keyword>
<dbReference type="GO" id="GO:0030163">
    <property type="term" value="P:protein catabolic process"/>
    <property type="evidence" value="ECO:0007669"/>
    <property type="project" value="InterPro"/>
</dbReference>
<dbReference type="GO" id="GO:0006508">
    <property type="term" value="P:proteolysis"/>
    <property type="evidence" value="ECO:0007669"/>
    <property type="project" value="UniProtKB-KW"/>
</dbReference>
<dbReference type="Pfam" id="PF05362">
    <property type="entry name" value="Lon_C"/>
    <property type="match status" value="1"/>
</dbReference>
<comment type="caution">
    <text evidence="4">The sequence shown here is derived from an EMBL/GenBank/DDBJ whole genome shotgun (WGS) entry which is preliminary data.</text>
</comment>
<dbReference type="AlphaFoldDB" id="A0A645DKL5"/>
<proteinExistence type="predicted"/>
<dbReference type="SUPFAM" id="SSF54211">
    <property type="entry name" value="Ribosomal protein S5 domain 2-like"/>
    <property type="match status" value="1"/>
</dbReference>
<evidence type="ECO:0000259" key="3">
    <source>
        <dbReference type="PROSITE" id="PS51786"/>
    </source>
</evidence>
<dbReference type="PROSITE" id="PS01046">
    <property type="entry name" value="LON_SER"/>
    <property type="match status" value="1"/>
</dbReference>
<reference evidence="4" key="1">
    <citation type="submission" date="2019-08" db="EMBL/GenBank/DDBJ databases">
        <authorList>
            <person name="Kucharzyk K."/>
            <person name="Murdoch R.W."/>
            <person name="Higgins S."/>
            <person name="Loffler F."/>
        </authorList>
    </citation>
    <scope>NUCLEOTIDE SEQUENCE</scope>
</reference>
<dbReference type="InterPro" id="IPR027065">
    <property type="entry name" value="Lon_Prtase"/>
</dbReference>
<dbReference type="EMBL" id="VSSQ01036593">
    <property type="protein sequence ID" value="MPM89102.1"/>
    <property type="molecule type" value="Genomic_DNA"/>
</dbReference>
<dbReference type="GO" id="GO:0004252">
    <property type="term" value="F:serine-type endopeptidase activity"/>
    <property type="evidence" value="ECO:0007669"/>
    <property type="project" value="UniProtKB-EC"/>
</dbReference>
<dbReference type="GO" id="GO:0004176">
    <property type="term" value="F:ATP-dependent peptidase activity"/>
    <property type="evidence" value="ECO:0007669"/>
    <property type="project" value="InterPro"/>
</dbReference>
<protein>
    <submittedName>
        <fullName evidence="4">Lon protease 1</fullName>
        <ecNumber evidence="4">3.4.21.53</ecNumber>
    </submittedName>
</protein>
<dbReference type="PRINTS" id="PR00830">
    <property type="entry name" value="ENDOLAPTASE"/>
</dbReference>
<evidence type="ECO:0000256" key="1">
    <source>
        <dbReference type="ARBA" id="ARBA00022801"/>
    </source>
</evidence>
<accession>A0A645DKL5</accession>
<dbReference type="GO" id="GO:0005524">
    <property type="term" value="F:ATP binding"/>
    <property type="evidence" value="ECO:0007669"/>
    <property type="project" value="InterPro"/>
</dbReference>
<organism evidence="4">
    <name type="scientific">bioreactor metagenome</name>
    <dbReference type="NCBI Taxonomy" id="1076179"/>
    <lineage>
        <taxon>unclassified sequences</taxon>
        <taxon>metagenomes</taxon>
        <taxon>ecological metagenomes</taxon>
    </lineage>
</organism>
<evidence type="ECO:0000256" key="2">
    <source>
        <dbReference type="ARBA" id="ARBA00022825"/>
    </source>
</evidence>
<gene>
    <name evidence="4" type="primary">lon1_17</name>
    <name evidence="4" type="ORF">SDC9_136210</name>
</gene>
<feature type="domain" description="Lon proteolytic" evidence="3">
    <location>
        <begin position="32"/>
        <end position="213"/>
    </location>
</feature>
<dbReference type="PROSITE" id="PS51786">
    <property type="entry name" value="LON_PROTEOLYTIC"/>
    <property type="match status" value="1"/>
</dbReference>
<dbReference type="PANTHER" id="PTHR10046">
    <property type="entry name" value="ATP DEPENDENT LON PROTEASE FAMILY MEMBER"/>
    <property type="match status" value="1"/>
</dbReference>
<sequence length="241" mass="26640">MDQEKKSITIDSGILKEFLGPKKFLYDSLNDMDEIGIVCGLAWTSSGGDTLFVEVNIVNGTGKIELTGKLGDVMKESAYAAISYIRSRAEAFHIEKDFYQKYDIHIHFPEGAVPKDGPSAGITIATALISELTKTPVRRDIAMTGEITIRGRVLPIGGLKEKSMAAYRAGVKTVIIPKENERDLTEIDKIVLNNVRFIPVSNMDEVVSAALLLKENTVMEEIIHPVPVFERPYDPIKPAMM</sequence>
<dbReference type="InterPro" id="IPR008268">
    <property type="entry name" value="Peptidase_S16_AS"/>
</dbReference>
<dbReference type="EC" id="3.4.21.53" evidence="4"/>
<keyword evidence="2" id="KW-0720">Serine protease</keyword>